<protein>
    <submittedName>
        <fullName evidence="1">Uncharacterized protein</fullName>
    </submittedName>
</protein>
<comment type="caution">
    <text evidence="1">The sequence shown here is derived from an EMBL/GenBank/DDBJ whole genome shotgun (WGS) entry which is preliminary data.</text>
</comment>
<proteinExistence type="predicted"/>
<dbReference type="InParanoid" id="A0A024G3Q9"/>
<name>A0A024G3Q9_9STRA</name>
<reference evidence="1 2" key="1">
    <citation type="submission" date="2012-05" db="EMBL/GenBank/DDBJ databases">
        <title>Recombination and specialization in a pathogen metapopulation.</title>
        <authorList>
            <person name="Gardiner A."/>
            <person name="Kemen E."/>
            <person name="Schultz-Larsen T."/>
            <person name="MacLean D."/>
            <person name="Van Oosterhout C."/>
            <person name="Jones J.D.G."/>
        </authorList>
    </citation>
    <scope>NUCLEOTIDE SEQUENCE [LARGE SCALE GENOMIC DNA]</scope>
    <source>
        <strain evidence="1 2">Ac Nc2</strain>
    </source>
</reference>
<evidence type="ECO:0000313" key="2">
    <source>
        <dbReference type="Proteomes" id="UP000053237"/>
    </source>
</evidence>
<keyword evidence="2" id="KW-1185">Reference proteome</keyword>
<organism evidence="1 2">
    <name type="scientific">Albugo candida</name>
    <dbReference type="NCBI Taxonomy" id="65357"/>
    <lineage>
        <taxon>Eukaryota</taxon>
        <taxon>Sar</taxon>
        <taxon>Stramenopiles</taxon>
        <taxon>Oomycota</taxon>
        <taxon>Peronosporomycetes</taxon>
        <taxon>Albuginales</taxon>
        <taxon>Albuginaceae</taxon>
        <taxon>Albugo</taxon>
    </lineage>
</organism>
<dbReference type="AlphaFoldDB" id="A0A024G3Q9"/>
<accession>A0A024G3Q9</accession>
<dbReference type="EMBL" id="CAIX01000012">
    <property type="protein sequence ID" value="CCI40929.1"/>
    <property type="molecule type" value="Genomic_DNA"/>
</dbReference>
<sequence>MWCNTVRDVQMICSLLFVSRHPPCHKYLERVSAGLLLLPAFHFQAPFVFVYQSDPNRVCLNKVVVLLSFHKVCQVDDYSIGWAFLQVAARYNCSFSSILFLPLYQELSMLIHSLRPHRIAFDRKPQLSHWQV</sequence>
<gene>
    <name evidence="1" type="ORF">BN9_017130</name>
</gene>
<dbReference type="Proteomes" id="UP000053237">
    <property type="component" value="Unassembled WGS sequence"/>
</dbReference>
<evidence type="ECO:0000313" key="1">
    <source>
        <dbReference type="EMBL" id="CCI40929.1"/>
    </source>
</evidence>